<reference evidence="1 3" key="1">
    <citation type="journal article" date="2019" name="Sci. Rep.">
        <title>Orb-weaving spider Araneus ventricosus genome elucidates the spidroin gene catalogue.</title>
        <authorList>
            <person name="Kono N."/>
            <person name="Nakamura H."/>
            <person name="Ohtoshi R."/>
            <person name="Moran D.A.P."/>
            <person name="Shinohara A."/>
            <person name="Yoshida Y."/>
            <person name="Fujiwara M."/>
            <person name="Mori M."/>
            <person name="Tomita M."/>
            <person name="Arakawa K."/>
        </authorList>
    </citation>
    <scope>NUCLEOTIDE SEQUENCE [LARGE SCALE GENOMIC DNA]</scope>
</reference>
<evidence type="ECO:0000313" key="2">
    <source>
        <dbReference type="EMBL" id="GBN87976.1"/>
    </source>
</evidence>
<protein>
    <submittedName>
        <fullName evidence="1">Uncharacterized protein</fullName>
    </submittedName>
</protein>
<dbReference type="AlphaFoldDB" id="A0A4Y2SII3"/>
<name>A0A4Y2SII3_ARAVE</name>
<keyword evidence="3" id="KW-1185">Reference proteome</keyword>
<proteinExistence type="predicted"/>
<dbReference type="EMBL" id="BGPR01022066">
    <property type="protein sequence ID" value="GBN87976.1"/>
    <property type="molecule type" value="Genomic_DNA"/>
</dbReference>
<sequence length="128" mass="14372">MCEHLGLSTPSAIVESGDDVTVTPVVTKISALSRKLDRFGIFDRAGATILSAELQNVGFILESNVSNVVDRSKIRHEATNARTTLSSQSVIKDNDHDQFGLYFEGRKDRTLSMEDNKRKFIIEEKRTW</sequence>
<dbReference type="EMBL" id="BGPR01022042">
    <property type="protein sequence ID" value="GBN87927.1"/>
    <property type="molecule type" value="Genomic_DNA"/>
</dbReference>
<evidence type="ECO:0000313" key="3">
    <source>
        <dbReference type="Proteomes" id="UP000499080"/>
    </source>
</evidence>
<comment type="caution">
    <text evidence="1">The sequence shown here is derived from an EMBL/GenBank/DDBJ whole genome shotgun (WGS) entry which is preliminary data.</text>
</comment>
<dbReference type="Proteomes" id="UP000499080">
    <property type="component" value="Unassembled WGS sequence"/>
</dbReference>
<gene>
    <name evidence="1" type="ORF">AVEN_110852_1</name>
    <name evidence="2" type="ORF">AVEN_189299_1</name>
</gene>
<organism evidence="1 3">
    <name type="scientific">Araneus ventricosus</name>
    <name type="common">Orbweaver spider</name>
    <name type="synonym">Epeira ventricosa</name>
    <dbReference type="NCBI Taxonomy" id="182803"/>
    <lineage>
        <taxon>Eukaryota</taxon>
        <taxon>Metazoa</taxon>
        <taxon>Ecdysozoa</taxon>
        <taxon>Arthropoda</taxon>
        <taxon>Chelicerata</taxon>
        <taxon>Arachnida</taxon>
        <taxon>Araneae</taxon>
        <taxon>Araneomorphae</taxon>
        <taxon>Entelegynae</taxon>
        <taxon>Araneoidea</taxon>
        <taxon>Araneidae</taxon>
        <taxon>Araneus</taxon>
    </lineage>
</organism>
<accession>A0A4Y2SII3</accession>
<evidence type="ECO:0000313" key="1">
    <source>
        <dbReference type="EMBL" id="GBN87927.1"/>
    </source>
</evidence>